<dbReference type="AlphaFoldDB" id="A0A1J7I6S8"/>
<keyword evidence="2" id="KW-1185">Reference proteome</keyword>
<evidence type="ECO:0000313" key="1">
    <source>
        <dbReference type="EMBL" id="OIW23141.1"/>
    </source>
</evidence>
<evidence type="ECO:0000313" key="2">
    <source>
        <dbReference type="Proteomes" id="UP000182658"/>
    </source>
</evidence>
<name>A0A1J7I6S8_9PEZI</name>
<dbReference type="InParanoid" id="A0A1J7I6S8"/>
<accession>A0A1J7I6S8</accession>
<gene>
    <name evidence="1" type="ORF">CONLIGDRAFT_143156</name>
</gene>
<protein>
    <submittedName>
        <fullName evidence="1">Uncharacterized protein</fullName>
    </submittedName>
</protein>
<proteinExistence type="predicted"/>
<reference evidence="1 2" key="1">
    <citation type="submission" date="2016-10" db="EMBL/GenBank/DDBJ databases">
        <title>Draft genome sequence of Coniochaeta ligniaria NRRL30616, a lignocellulolytic fungus for bioabatement of inhibitors in plant biomass hydrolysates.</title>
        <authorList>
            <consortium name="DOE Joint Genome Institute"/>
            <person name="Jimenez D.J."/>
            <person name="Hector R.E."/>
            <person name="Riley R."/>
            <person name="Sun H."/>
            <person name="Grigoriev I.V."/>
            <person name="Van Elsas J.D."/>
            <person name="Nichols N.N."/>
        </authorList>
    </citation>
    <scope>NUCLEOTIDE SEQUENCE [LARGE SCALE GENOMIC DNA]</scope>
    <source>
        <strain evidence="1 2">NRRL 30616</strain>
    </source>
</reference>
<organism evidence="1 2">
    <name type="scientific">Coniochaeta ligniaria NRRL 30616</name>
    <dbReference type="NCBI Taxonomy" id="1408157"/>
    <lineage>
        <taxon>Eukaryota</taxon>
        <taxon>Fungi</taxon>
        <taxon>Dikarya</taxon>
        <taxon>Ascomycota</taxon>
        <taxon>Pezizomycotina</taxon>
        <taxon>Sordariomycetes</taxon>
        <taxon>Sordariomycetidae</taxon>
        <taxon>Coniochaetales</taxon>
        <taxon>Coniochaetaceae</taxon>
        <taxon>Coniochaeta</taxon>
    </lineage>
</organism>
<dbReference type="EMBL" id="KV875108">
    <property type="protein sequence ID" value="OIW23141.1"/>
    <property type="molecule type" value="Genomic_DNA"/>
</dbReference>
<dbReference type="Proteomes" id="UP000182658">
    <property type="component" value="Unassembled WGS sequence"/>
</dbReference>
<sequence>MEPKDWWPRRKGGSQLSLLRQLLPGAGCMTAGSPNPNLSRCSASVYRDMVNRRVRSRDGGVGGIRAWSCFSVGSLDGRFGGWGKAAEERN</sequence>